<feature type="non-terminal residue" evidence="3">
    <location>
        <position position="1"/>
    </location>
</feature>
<dbReference type="InterPro" id="IPR052338">
    <property type="entry name" value="Transposase_5"/>
</dbReference>
<dbReference type="Proteomes" id="UP000747542">
    <property type="component" value="Unassembled WGS sequence"/>
</dbReference>
<reference evidence="3" key="1">
    <citation type="journal article" date="2021" name="Sci. Adv.">
        <title>The American lobster genome reveals insights on longevity, neural, and immune adaptations.</title>
        <authorList>
            <person name="Polinski J.M."/>
            <person name="Zimin A.V."/>
            <person name="Clark K.F."/>
            <person name="Kohn A.B."/>
            <person name="Sadowski N."/>
            <person name="Timp W."/>
            <person name="Ptitsyn A."/>
            <person name="Khanna P."/>
            <person name="Romanova D.Y."/>
            <person name="Williams P."/>
            <person name="Greenwood S.J."/>
            <person name="Moroz L.L."/>
            <person name="Walt D.R."/>
            <person name="Bodnar A.G."/>
        </authorList>
    </citation>
    <scope>NUCLEOTIDE SEQUENCE</scope>
    <source>
        <strain evidence="3">GMGI-L3</strain>
    </source>
</reference>
<protein>
    <submittedName>
        <fullName evidence="3">Transposable element Tcb2 transposase-like 4</fullName>
    </submittedName>
</protein>
<accession>A0A8J5JCW1</accession>
<organism evidence="3 4">
    <name type="scientific">Homarus americanus</name>
    <name type="common">American lobster</name>
    <dbReference type="NCBI Taxonomy" id="6706"/>
    <lineage>
        <taxon>Eukaryota</taxon>
        <taxon>Metazoa</taxon>
        <taxon>Ecdysozoa</taxon>
        <taxon>Arthropoda</taxon>
        <taxon>Crustacea</taxon>
        <taxon>Multicrustacea</taxon>
        <taxon>Malacostraca</taxon>
        <taxon>Eumalacostraca</taxon>
        <taxon>Eucarida</taxon>
        <taxon>Decapoda</taxon>
        <taxon>Pleocyemata</taxon>
        <taxon>Astacidea</taxon>
        <taxon>Nephropoidea</taxon>
        <taxon>Nephropidae</taxon>
        <taxon>Homarus</taxon>
    </lineage>
</organism>
<dbReference type="PANTHER" id="PTHR23022:SF134">
    <property type="entry name" value="TRANSPOSABLE ELEMENT TC1 TRANSPOSASE"/>
    <property type="match status" value="1"/>
</dbReference>
<dbReference type="Pfam" id="PF01498">
    <property type="entry name" value="HTH_Tnp_Tc3_2"/>
    <property type="match status" value="1"/>
</dbReference>
<dbReference type="InterPro" id="IPR036397">
    <property type="entry name" value="RNaseH_sf"/>
</dbReference>
<dbReference type="GO" id="GO:0006313">
    <property type="term" value="P:DNA transposition"/>
    <property type="evidence" value="ECO:0007669"/>
    <property type="project" value="InterPro"/>
</dbReference>
<dbReference type="Gene3D" id="3.30.420.10">
    <property type="entry name" value="Ribonuclease H-like superfamily/Ribonuclease H"/>
    <property type="match status" value="1"/>
</dbReference>
<evidence type="ECO:0000313" key="4">
    <source>
        <dbReference type="Proteomes" id="UP000747542"/>
    </source>
</evidence>
<keyword evidence="4" id="KW-1185">Reference proteome</keyword>
<evidence type="ECO:0000313" key="3">
    <source>
        <dbReference type="EMBL" id="KAG7156092.1"/>
    </source>
</evidence>
<dbReference type="PANTHER" id="PTHR23022">
    <property type="entry name" value="TRANSPOSABLE ELEMENT-RELATED"/>
    <property type="match status" value="1"/>
</dbReference>
<dbReference type="GO" id="GO:0003677">
    <property type="term" value="F:DNA binding"/>
    <property type="evidence" value="ECO:0007669"/>
    <property type="project" value="InterPro"/>
</dbReference>
<name>A0A8J5JCW1_HOMAM</name>
<proteinExistence type="predicted"/>
<dbReference type="AlphaFoldDB" id="A0A8J5JCW1"/>
<feature type="domain" description="Transposase Tc1-like" evidence="2">
    <location>
        <begin position="179"/>
        <end position="248"/>
    </location>
</feature>
<gene>
    <name evidence="3" type="primary">Tcb2-L4</name>
    <name evidence="3" type="ORF">Hamer_G021330</name>
</gene>
<comment type="caution">
    <text evidence="3">The sequence shown here is derived from an EMBL/GenBank/DDBJ whole genome shotgun (WGS) entry which is preliminary data.</text>
</comment>
<dbReference type="GO" id="GO:0015074">
    <property type="term" value="P:DNA integration"/>
    <property type="evidence" value="ECO:0007669"/>
    <property type="project" value="InterPro"/>
</dbReference>
<evidence type="ECO:0000256" key="1">
    <source>
        <dbReference type="SAM" id="MobiDB-lite"/>
    </source>
</evidence>
<dbReference type="EMBL" id="JAHLQT010040102">
    <property type="protein sequence ID" value="KAG7156092.1"/>
    <property type="molecule type" value="Genomic_DNA"/>
</dbReference>
<dbReference type="InterPro" id="IPR002492">
    <property type="entry name" value="Transposase_Tc1-like"/>
</dbReference>
<evidence type="ECO:0000259" key="2">
    <source>
        <dbReference type="Pfam" id="PF01498"/>
    </source>
</evidence>
<feature type="region of interest" description="Disordered" evidence="1">
    <location>
        <begin position="100"/>
        <end position="119"/>
    </location>
</feature>
<sequence>MGPVSLFLLSSSSFQQPVCGLLITSLPSVCYLKAAKEIFTFLAQMKSLHGVQSKDFNCIPGLTKVGGACDHVTASHAPPATKAARISEPRALIERGANIRSSATRHSSHPISPPKLNRMGRNKLTLHEKARALTQLELGMQAIYNLKHAAAPLPPGAIPKRKVGSGAVRKTSIRTDNILKREVMSDPAVTASTLKKKHPDLLKHVAIRTVQHRLQKDLSLPTQRAAKKPLLTKAMKKKRINFCKKYQHWTSDDWKKVMFSDESTFRLVRGASKIVRRPKNVSWCSPKYTVKTVKHPDSVMVWGTFSGCEGRGGLYGLPKNVTMKGTNYIEVLRDHMLPFWPIHQCHHFMHDGAPAH</sequence>